<accession>A6BFA6</accession>
<feature type="transmembrane region" description="Helical" evidence="5">
    <location>
        <begin position="68"/>
        <end position="88"/>
    </location>
</feature>
<dbReference type="EMBL" id="AAXB02000003">
    <property type="protein sequence ID" value="EDM63693.1"/>
    <property type="molecule type" value="Genomic_DNA"/>
</dbReference>
<feature type="transmembrane region" description="Helical" evidence="5">
    <location>
        <begin position="108"/>
        <end position="138"/>
    </location>
</feature>
<keyword evidence="3 5" id="KW-1133">Transmembrane helix</keyword>
<dbReference type="HOGENOM" id="CLU_148047_3_0_9"/>
<dbReference type="CDD" id="cd18120">
    <property type="entry name" value="ATP-synt_Vo_Ao_c"/>
    <property type="match status" value="1"/>
</dbReference>
<gene>
    <name evidence="7" type="ORF">DORLON_00978</name>
</gene>
<dbReference type="SUPFAM" id="SSF81333">
    <property type="entry name" value="F1F0 ATP synthase subunit C"/>
    <property type="match status" value="1"/>
</dbReference>
<organism evidence="7 8">
    <name type="scientific">Dorea longicatena DSM 13814</name>
    <dbReference type="NCBI Taxonomy" id="411462"/>
    <lineage>
        <taxon>Bacteria</taxon>
        <taxon>Bacillati</taxon>
        <taxon>Bacillota</taxon>
        <taxon>Clostridia</taxon>
        <taxon>Lachnospirales</taxon>
        <taxon>Lachnospiraceae</taxon>
        <taxon>Dorea</taxon>
    </lineage>
</organism>
<dbReference type="InterPro" id="IPR002379">
    <property type="entry name" value="ATPase_proteolipid_c-like_dom"/>
</dbReference>
<dbReference type="Proteomes" id="UP000004016">
    <property type="component" value="Unassembled WGS sequence"/>
</dbReference>
<dbReference type="GO" id="GO:0033177">
    <property type="term" value="C:proton-transporting two-sector ATPase complex, proton-transporting domain"/>
    <property type="evidence" value="ECO:0007669"/>
    <property type="project" value="InterPro"/>
</dbReference>
<comment type="caution">
    <text evidence="7">The sequence shown here is derived from an EMBL/GenBank/DDBJ whole genome shotgun (WGS) entry which is preliminary data.</text>
</comment>
<evidence type="ECO:0000256" key="2">
    <source>
        <dbReference type="ARBA" id="ARBA00022692"/>
    </source>
</evidence>
<evidence type="ECO:0000256" key="3">
    <source>
        <dbReference type="ARBA" id="ARBA00022989"/>
    </source>
</evidence>
<evidence type="ECO:0000256" key="4">
    <source>
        <dbReference type="ARBA" id="ARBA00023136"/>
    </source>
</evidence>
<feature type="transmembrane region" description="Helical" evidence="5">
    <location>
        <begin position="150"/>
        <end position="171"/>
    </location>
</feature>
<keyword evidence="4 5" id="KW-0472">Membrane</keyword>
<dbReference type="eggNOG" id="COG0636">
    <property type="taxonomic scope" value="Bacteria"/>
</dbReference>
<dbReference type="AlphaFoldDB" id="A6BFA6"/>
<feature type="domain" description="V-ATPase proteolipid subunit C-like" evidence="6">
    <location>
        <begin position="111"/>
        <end position="170"/>
    </location>
</feature>
<dbReference type="Pfam" id="PF00137">
    <property type="entry name" value="ATP-synt_C"/>
    <property type="match status" value="1"/>
</dbReference>
<sequence length="174" mass="18200">MRSKEAASGRFCRGKIIRQNSEIYLQEDKNMSLTVRLLLIATLLLSIVIPFGYFLIGQRTKKRYKRAIGTNVFFFFSTVLIAGIMLFAGDPVQAAEAAGNTASNATGFGYLAAALSTGLSCVGGGIAVASAASAALGAISEDSSALGKSLIFVGLAEGVCLYGLIISFMILGKL</sequence>
<proteinExistence type="predicted"/>
<evidence type="ECO:0000313" key="8">
    <source>
        <dbReference type="Proteomes" id="UP000004016"/>
    </source>
</evidence>
<feature type="transmembrane region" description="Helical" evidence="5">
    <location>
        <begin position="37"/>
        <end position="56"/>
    </location>
</feature>
<protein>
    <submittedName>
        <fullName evidence="7">ATP synthase subunit C</fullName>
    </submittedName>
</protein>
<name>A6BFA6_9FIRM</name>
<comment type="subcellular location">
    <subcellularLocation>
        <location evidence="1">Membrane</location>
        <topology evidence="1">Multi-pass membrane protein</topology>
    </subcellularLocation>
</comment>
<keyword evidence="2 5" id="KW-0812">Transmembrane</keyword>
<evidence type="ECO:0000256" key="1">
    <source>
        <dbReference type="ARBA" id="ARBA00004141"/>
    </source>
</evidence>
<reference evidence="7 8" key="1">
    <citation type="submission" date="2007-03" db="EMBL/GenBank/DDBJ databases">
        <authorList>
            <person name="Fulton L."/>
            <person name="Clifton S."/>
            <person name="Fulton B."/>
            <person name="Xu J."/>
            <person name="Minx P."/>
            <person name="Pepin K.H."/>
            <person name="Johnson M."/>
            <person name="Thiruvilangam P."/>
            <person name="Bhonagiri V."/>
            <person name="Nash W.E."/>
            <person name="Mardis E.R."/>
            <person name="Wilson R.K."/>
        </authorList>
    </citation>
    <scope>NUCLEOTIDE SEQUENCE [LARGE SCALE GENOMIC DNA]</scope>
    <source>
        <strain evidence="7 8">DSM 13814</strain>
    </source>
</reference>
<reference evidence="7 8" key="2">
    <citation type="submission" date="2007-04" db="EMBL/GenBank/DDBJ databases">
        <title>Draft genome sequence of Dorea longicatena (DSM 13814).</title>
        <authorList>
            <person name="Sudarsanam P."/>
            <person name="Ley R."/>
            <person name="Guruge J."/>
            <person name="Turnbaugh P.J."/>
            <person name="Mahowald M."/>
            <person name="Liep D."/>
            <person name="Gordon J."/>
        </authorList>
    </citation>
    <scope>NUCLEOTIDE SEQUENCE [LARGE SCALE GENOMIC DNA]</scope>
    <source>
        <strain evidence="7 8">DSM 13814</strain>
    </source>
</reference>
<dbReference type="Gene3D" id="1.20.120.610">
    <property type="entry name" value="lithium bound rotor ring of v- atpase"/>
    <property type="match status" value="1"/>
</dbReference>
<evidence type="ECO:0000259" key="6">
    <source>
        <dbReference type="Pfam" id="PF00137"/>
    </source>
</evidence>
<dbReference type="GO" id="GO:0015078">
    <property type="term" value="F:proton transmembrane transporter activity"/>
    <property type="evidence" value="ECO:0007669"/>
    <property type="project" value="InterPro"/>
</dbReference>
<dbReference type="InterPro" id="IPR035921">
    <property type="entry name" value="F/V-ATP_Csub_sf"/>
</dbReference>
<evidence type="ECO:0000256" key="5">
    <source>
        <dbReference type="SAM" id="Phobius"/>
    </source>
</evidence>
<evidence type="ECO:0000313" key="7">
    <source>
        <dbReference type="EMBL" id="EDM63693.1"/>
    </source>
</evidence>